<keyword evidence="1 5" id="KW-0500">Molybdenum</keyword>
<dbReference type="GO" id="GO:0043546">
    <property type="term" value="F:molybdopterin cofactor binding"/>
    <property type="evidence" value="ECO:0007669"/>
    <property type="project" value="UniProtKB-UniRule"/>
</dbReference>
<dbReference type="GO" id="GO:0016672">
    <property type="term" value="F:oxidoreductase activity, acting on a sulfur group of donors, quinone or similar compound as acceptor"/>
    <property type="evidence" value="ECO:0007669"/>
    <property type="project" value="UniProtKB-UniRule"/>
</dbReference>
<gene>
    <name evidence="5" type="primary">msrP</name>
    <name evidence="7" type="ORF">C7H85_17325</name>
</gene>
<feature type="binding site" evidence="5">
    <location>
        <position position="243"/>
    </location>
    <ligand>
        <name>Mo-molybdopterin</name>
        <dbReference type="ChEBI" id="CHEBI:71302"/>
    </ligand>
</feature>
<dbReference type="PANTHER" id="PTHR43032">
    <property type="entry name" value="PROTEIN-METHIONINE-SULFOXIDE REDUCTASE"/>
    <property type="match status" value="1"/>
</dbReference>
<reference evidence="7 8" key="1">
    <citation type="submission" date="2018-03" db="EMBL/GenBank/DDBJ databases">
        <title>The draft genome of Zobellella sp. 59N8.</title>
        <authorList>
            <person name="Liu L."/>
            <person name="Li L."/>
            <person name="Zhang X."/>
            <person name="Liang L."/>
            <person name="Wang T."/>
        </authorList>
    </citation>
    <scope>NUCLEOTIDE SEQUENCE [LARGE SCALE GENOMIC DNA]</scope>
    <source>
        <strain evidence="7 8">59N8</strain>
    </source>
</reference>
<sequence length="339" mass="38112">MRIYSKKKSDLSENSVTPEAVYQQRRRILQGLGLGLGTAALSSPAGASLLNSLLGSGQEQSVAAATRPLTFERPEAYRLSLPQTAEKVAISYNNFYEFGTDKSDPVRYAQDLKTRPWTLTIAGEVARPQTIDVWSWIEKQRLEERIYRHRCVEAWSMVIPWLGVPLAEIIRAAEPTSGAKYVAFETLYDPEQMRGQSSRFVGGGIDYPYVEGLRLDEAMHPLALLTVGMYGKTLPPQNGAPVRLIVPWKYGFKGIKSIVRIILTEQEPPTTWNLLAAHEYGFYANVNPTVDHPRWSQASERVIGEGGLFGSERQPTLMFNGYEEEVAALYRGMDLRKFY</sequence>
<name>A0A2P7QWN5_9GAMM</name>
<evidence type="ECO:0000256" key="5">
    <source>
        <dbReference type="HAMAP-Rule" id="MF_01206"/>
    </source>
</evidence>
<evidence type="ECO:0000256" key="2">
    <source>
        <dbReference type="ARBA" id="ARBA00022723"/>
    </source>
</evidence>
<feature type="binding site" evidence="5">
    <location>
        <position position="238"/>
    </location>
    <ligand>
        <name>Mo-molybdopterin</name>
        <dbReference type="ChEBI" id="CHEBI:71302"/>
    </ligand>
</feature>
<dbReference type="NCBIfam" id="NF003767">
    <property type="entry name" value="PRK05363.1"/>
    <property type="match status" value="1"/>
</dbReference>
<dbReference type="InterPro" id="IPR036374">
    <property type="entry name" value="OxRdtase_Mopterin-bd_sf"/>
</dbReference>
<feature type="binding site" evidence="5">
    <location>
        <begin position="96"/>
        <end position="97"/>
    </location>
    <ligand>
        <name>Mo-molybdopterin</name>
        <dbReference type="ChEBI" id="CHEBI:71302"/>
    </ligand>
</feature>
<comment type="catalytic activity">
    <reaction evidence="5">
        <text>L-methionyl-[protein] + a quinone + H2O = L-methionyl-(R)-S-oxide-[protein] + a quinol</text>
        <dbReference type="Rhea" id="RHEA:51296"/>
        <dbReference type="Rhea" id="RHEA-COMP:12313"/>
        <dbReference type="Rhea" id="RHEA-COMP:12314"/>
        <dbReference type="ChEBI" id="CHEBI:15377"/>
        <dbReference type="ChEBI" id="CHEBI:16044"/>
        <dbReference type="ChEBI" id="CHEBI:24646"/>
        <dbReference type="ChEBI" id="CHEBI:45764"/>
        <dbReference type="ChEBI" id="CHEBI:132124"/>
    </reaction>
</comment>
<comment type="catalytic activity">
    <reaction evidence="5">
        <text>L-methionyl-[protein] + a quinone + H2O = L-methionyl-(S)-S-oxide-[protein] + a quinol</text>
        <dbReference type="Rhea" id="RHEA:51292"/>
        <dbReference type="Rhea" id="RHEA-COMP:12313"/>
        <dbReference type="Rhea" id="RHEA-COMP:12315"/>
        <dbReference type="ChEBI" id="CHEBI:15377"/>
        <dbReference type="ChEBI" id="CHEBI:16044"/>
        <dbReference type="ChEBI" id="CHEBI:24646"/>
        <dbReference type="ChEBI" id="CHEBI:44120"/>
        <dbReference type="ChEBI" id="CHEBI:132124"/>
    </reaction>
</comment>
<feature type="binding site" evidence="5">
    <location>
        <position position="151"/>
    </location>
    <ligand>
        <name>Mo-molybdopterin</name>
        <dbReference type="ChEBI" id="CHEBI:71302"/>
    </ligand>
    <ligandPart>
        <name>Mo</name>
        <dbReference type="ChEBI" id="CHEBI:28685"/>
    </ligandPart>
</feature>
<dbReference type="AlphaFoldDB" id="A0A2P7QWN5"/>
<comment type="similarity">
    <text evidence="5">Belongs to the MsrP family.</text>
</comment>
<proteinExistence type="inferred from homology"/>
<dbReference type="SUPFAM" id="SSF56524">
    <property type="entry name" value="Oxidoreductase molybdopterin-binding domain"/>
    <property type="match status" value="1"/>
</dbReference>
<dbReference type="InterPro" id="IPR000572">
    <property type="entry name" value="OxRdtase_Mopterin-bd_dom"/>
</dbReference>
<keyword evidence="2 5" id="KW-0479">Metal-binding</keyword>
<dbReference type="Proteomes" id="UP000240243">
    <property type="component" value="Unassembled WGS sequence"/>
</dbReference>
<comment type="subunit">
    <text evidence="5">Heterodimer of a catalytic subunit (MsrP) and a heme-binding subunit (MsrQ).</text>
</comment>
<accession>A0A2P7QWN5</accession>
<dbReference type="Pfam" id="PF00174">
    <property type="entry name" value="Oxidored_molyb"/>
    <property type="match status" value="1"/>
</dbReference>
<dbReference type="Gene3D" id="3.90.420.10">
    <property type="entry name" value="Oxidoreductase, molybdopterin-binding domain"/>
    <property type="match status" value="1"/>
</dbReference>
<dbReference type="GO" id="GO:0030091">
    <property type="term" value="P:protein repair"/>
    <property type="evidence" value="ECO:0007669"/>
    <property type="project" value="UniProtKB-UniRule"/>
</dbReference>
<evidence type="ECO:0000256" key="4">
    <source>
        <dbReference type="ARBA" id="ARBA00023002"/>
    </source>
</evidence>
<keyword evidence="4 5" id="KW-0560">Oxidoreductase</keyword>
<feature type="binding site" evidence="5">
    <location>
        <position position="93"/>
    </location>
    <ligand>
        <name>Mo-molybdopterin</name>
        <dbReference type="ChEBI" id="CHEBI:71302"/>
    </ligand>
</feature>
<dbReference type="PANTHER" id="PTHR43032:SF3">
    <property type="entry name" value="PROTEIN-METHIONINE-SULFOXIDE REDUCTASE CATALYTIC SUBUNIT MSRP"/>
    <property type="match status" value="1"/>
</dbReference>
<feature type="binding site" evidence="5">
    <location>
        <begin position="254"/>
        <end position="256"/>
    </location>
    <ligand>
        <name>Mo-molybdopterin</name>
        <dbReference type="ChEBI" id="CHEBI:71302"/>
    </ligand>
</feature>
<feature type="domain" description="Oxidoreductase molybdopterin-binding" evidence="6">
    <location>
        <begin position="113"/>
        <end position="272"/>
    </location>
</feature>
<organism evidence="7 8">
    <name type="scientific">Zobellella endophytica</name>
    <dbReference type="NCBI Taxonomy" id="2116700"/>
    <lineage>
        <taxon>Bacteria</taxon>
        <taxon>Pseudomonadati</taxon>
        <taxon>Pseudomonadota</taxon>
        <taxon>Gammaproteobacteria</taxon>
        <taxon>Aeromonadales</taxon>
        <taxon>Aeromonadaceae</taxon>
        <taxon>Zobellella</taxon>
    </lineage>
</organism>
<dbReference type="OrthoDB" id="9795587at2"/>
<evidence type="ECO:0000256" key="3">
    <source>
        <dbReference type="ARBA" id="ARBA00022729"/>
    </source>
</evidence>
<dbReference type="GO" id="GO:0046872">
    <property type="term" value="F:metal ion binding"/>
    <property type="evidence" value="ECO:0007669"/>
    <property type="project" value="UniProtKB-KW"/>
</dbReference>
<evidence type="ECO:0000259" key="6">
    <source>
        <dbReference type="Pfam" id="PF00174"/>
    </source>
</evidence>
<comment type="function">
    <text evidence="5">Part of the MsrPQ system that repairs oxidized periplasmic proteins containing methionine sulfoxide residues (Met-O), using respiratory chain electrons. Thus protects these proteins from oxidative-stress damage caused by reactive species of oxygen and chlorine generated by the host defense mechanisms. MsrPQ is essential for the maintenance of envelope integrity under bleach stress, rescuing a wide series of structurally unrelated periplasmic proteins from methionine oxidation. The catalytic subunit MsrP is non-stereospecific, being able to reduce both (R-) and (S-) diastereoisomers of methionine sulfoxide.</text>
</comment>
<evidence type="ECO:0000313" key="8">
    <source>
        <dbReference type="Proteomes" id="UP000240243"/>
    </source>
</evidence>
<dbReference type="HAMAP" id="MF_01206">
    <property type="entry name" value="MsrP"/>
    <property type="match status" value="1"/>
</dbReference>
<dbReference type="EMBL" id="PXYG01000010">
    <property type="protein sequence ID" value="PSJ42372.1"/>
    <property type="molecule type" value="Genomic_DNA"/>
</dbReference>
<comment type="caution">
    <text evidence="7">The sequence shown here is derived from an EMBL/GenBank/DDBJ whole genome shotgun (WGS) entry which is preliminary data.</text>
</comment>
<dbReference type="RefSeq" id="WP_106730967.1">
    <property type="nucleotide sequence ID" value="NZ_PXYG01000010.1"/>
</dbReference>
<keyword evidence="3 5" id="KW-0732">Signal</keyword>
<evidence type="ECO:0000313" key="7">
    <source>
        <dbReference type="EMBL" id="PSJ42372.1"/>
    </source>
</evidence>
<evidence type="ECO:0000256" key="1">
    <source>
        <dbReference type="ARBA" id="ARBA00022505"/>
    </source>
</evidence>
<dbReference type="EC" id="1.8.5.-" evidence="5"/>
<protein>
    <recommendedName>
        <fullName evidence="5">Protein-methionine-sulfoxide reductase catalytic subunit MsrP</fullName>
        <ecNumber evidence="5">1.8.5.-</ecNumber>
    </recommendedName>
</protein>
<feature type="binding site" evidence="5">
    <location>
        <position position="186"/>
    </location>
    <ligand>
        <name>Mo-molybdopterin</name>
        <dbReference type="ChEBI" id="CHEBI:71302"/>
    </ligand>
</feature>
<keyword evidence="8" id="KW-1185">Reference proteome</keyword>
<dbReference type="InterPro" id="IPR022867">
    <property type="entry name" value="MsrP"/>
</dbReference>
<comment type="cofactor">
    <cofactor evidence="5">
        <name>Mo-molybdopterin</name>
        <dbReference type="ChEBI" id="CHEBI:71302"/>
    </cofactor>
    <text evidence="5">Binds 1 Mo-molybdopterin (Mo-MPT) cofactor per subunit.</text>
</comment>